<feature type="region of interest" description="Disordered" evidence="1">
    <location>
        <begin position="449"/>
        <end position="475"/>
    </location>
</feature>
<feature type="compositionally biased region" description="Low complexity" evidence="1">
    <location>
        <begin position="152"/>
        <end position="167"/>
    </location>
</feature>
<proteinExistence type="predicted"/>
<dbReference type="AlphaFoldDB" id="A0A9W8CY63"/>
<sequence length="475" mass="48900">MPVARGLSVRFSRLPLEQRRSAAAVLMPAPDGSASDAAIDTAIGAGALNRQVGPEEHVDYPQASSAPAAQPQYVPGQSNRASVASGDEDQHSSQLFRVLGRTSSCRSREAGKAGDAMAPVLVTIARNGSVVGERTARPSDGLDRCPLLASSGPRDGPRGAAQAPPAAAYEGLRQGTHAMSPASAGISPSVGTSSFVTARMFPSTRFSEERATSTPMLDSVVEERGGLAAEARARELAFSRRQSDEVSDIAMRKHLHIGDEQAGPGHMHASPTGASQAAADQADLEWLRTQAAGQSNHEILAQRYTISQAIRQAASLRTAGPEHAGGVDDLLGRVSGLESQLTCMQAVMLSIEERLSGLSPTSHLSPSIVWPSRVGHAPGKSPVVGVVGERVQGRDLPEADAPVVGSASPPASTAAVQAATAALAELVGRSRLEFDAAASAALASIAGLAEPARSPGPQERDSSASSVDGARRSVD</sequence>
<feature type="region of interest" description="Disordered" evidence="1">
    <location>
        <begin position="57"/>
        <end position="94"/>
    </location>
</feature>
<dbReference type="EMBL" id="JANBOI010000017">
    <property type="protein sequence ID" value="KAJ1735648.1"/>
    <property type="molecule type" value="Genomic_DNA"/>
</dbReference>
<evidence type="ECO:0000256" key="1">
    <source>
        <dbReference type="SAM" id="MobiDB-lite"/>
    </source>
</evidence>
<protein>
    <submittedName>
        <fullName evidence="2">Uncharacterized protein</fullName>
    </submittedName>
</protein>
<gene>
    <name evidence="2" type="ORF">LPJ61_000443</name>
</gene>
<comment type="caution">
    <text evidence="2">The sequence shown here is derived from an EMBL/GenBank/DDBJ whole genome shotgun (WGS) entry which is preliminary data.</text>
</comment>
<feature type="compositionally biased region" description="Low complexity" evidence="1">
    <location>
        <begin position="61"/>
        <end position="72"/>
    </location>
</feature>
<dbReference type="Proteomes" id="UP001143981">
    <property type="component" value="Unassembled WGS sequence"/>
</dbReference>
<organism evidence="2 3">
    <name type="scientific">Coemansia biformis</name>
    <dbReference type="NCBI Taxonomy" id="1286918"/>
    <lineage>
        <taxon>Eukaryota</taxon>
        <taxon>Fungi</taxon>
        <taxon>Fungi incertae sedis</taxon>
        <taxon>Zoopagomycota</taxon>
        <taxon>Kickxellomycotina</taxon>
        <taxon>Kickxellomycetes</taxon>
        <taxon>Kickxellales</taxon>
        <taxon>Kickxellaceae</taxon>
        <taxon>Coemansia</taxon>
    </lineage>
</organism>
<reference evidence="2" key="1">
    <citation type="submission" date="2022-07" db="EMBL/GenBank/DDBJ databases">
        <title>Phylogenomic reconstructions and comparative analyses of Kickxellomycotina fungi.</title>
        <authorList>
            <person name="Reynolds N.K."/>
            <person name="Stajich J.E."/>
            <person name="Barry K."/>
            <person name="Grigoriev I.V."/>
            <person name="Crous P."/>
            <person name="Smith M.E."/>
        </authorList>
    </citation>
    <scope>NUCLEOTIDE SEQUENCE</scope>
    <source>
        <strain evidence="2">BCRC 34381</strain>
    </source>
</reference>
<name>A0A9W8CY63_9FUNG</name>
<evidence type="ECO:0000313" key="2">
    <source>
        <dbReference type="EMBL" id="KAJ1735648.1"/>
    </source>
</evidence>
<keyword evidence="3" id="KW-1185">Reference proteome</keyword>
<feature type="compositionally biased region" description="Basic and acidic residues" evidence="1">
    <location>
        <begin position="134"/>
        <end position="143"/>
    </location>
</feature>
<evidence type="ECO:0000313" key="3">
    <source>
        <dbReference type="Proteomes" id="UP001143981"/>
    </source>
</evidence>
<accession>A0A9W8CY63</accession>
<feature type="region of interest" description="Disordered" evidence="1">
    <location>
        <begin position="132"/>
        <end position="167"/>
    </location>
</feature>
<dbReference type="OrthoDB" id="5597387at2759"/>